<accession>A0ACD3A255</accession>
<organism evidence="1 2">
    <name type="scientific">Pluteus cervinus</name>
    <dbReference type="NCBI Taxonomy" id="181527"/>
    <lineage>
        <taxon>Eukaryota</taxon>
        <taxon>Fungi</taxon>
        <taxon>Dikarya</taxon>
        <taxon>Basidiomycota</taxon>
        <taxon>Agaricomycotina</taxon>
        <taxon>Agaricomycetes</taxon>
        <taxon>Agaricomycetidae</taxon>
        <taxon>Agaricales</taxon>
        <taxon>Pluteineae</taxon>
        <taxon>Pluteaceae</taxon>
        <taxon>Pluteus</taxon>
    </lineage>
</organism>
<dbReference type="Proteomes" id="UP000308600">
    <property type="component" value="Unassembled WGS sequence"/>
</dbReference>
<gene>
    <name evidence="1" type="ORF">BDN72DRAFT_850992</name>
</gene>
<keyword evidence="2" id="KW-1185">Reference proteome</keyword>
<protein>
    <submittedName>
        <fullName evidence="1">Uncharacterized protein</fullName>
    </submittedName>
</protein>
<reference evidence="1 2" key="1">
    <citation type="journal article" date="2019" name="Nat. Ecol. Evol.">
        <title>Megaphylogeny resolves global patterns of mushroom evolution.</title>
        <authorList>
            <person name="Varga T."/>
            <person name="Krizsan K."/>
            <person name="Foldi C."/>
            <person name="Dima B."/>
            <person name="Sanchez-Garcia M."/>
            <person name="Sanchez-Ramirez S."/>
            <person name="Szollosi G.J."/>
            <person name="Szarkandi J.G."/>
            <person name="Papp V."/>
            <person name="Albert L."/>
            <person name="Andreopoulos W."/>
            <person name="Angelini C."/>
            <person name="Antonin V."/>
            <person name="Barry K.W."/>
            <person name="Bougher N.L."/>
            <person name="Buchanan P."/>
            <person name="Buyck B."/>
            <person name="Bense V."/>
            <person name="Catcheside P."/>
            <person name="Chovatia M."/>
            <person name="Cooper J."/>
            <person name="Damon W."/>
            <person name="Desjardin D."/>
            <person name="Finy P."/>
            <person name="Geml J."/>
            <person name="Haridas S."/>
            <person name="Hughes K."/>
            <person name="Justo A."/>
            <person name="Karasinski D."/>
            <person name="Kautmanova I."/>
            <person name="Kiss B."/>
            <person name="Kocsube S."/>
            <person name="Kotiranta H."/>
            <person name="LaButti K.M."/>
            <person name="Lechner B.E."/>
            <person name="Liimatainen K."/>
            <person name="Lipzen A."/>
            <person name="Lukacs Z."/>
            <person name="Mihaltcheva S."/>
            <person name="Morgado L.N."/>
            <person name="Niskanen T."/>
            <person name="Noordeloos M.E."/>
            <person name="Ohm R.A."/>
            <person name="Ortiz-Santana B."/>
            <person name="Ovrebo C."/>
            <person name="Racz N."/>
            <person name="Riley R."/>
            <person name="Savchenko A."/>
            <person name="Shiryaev A."/>
            <person name="Soop K."/>
            <person name="Spirin V."/>
            <person name="Szebenyi C."/>
            <person name="Tomsovsky M."/>
            <person name="Tulloss R.E."/>
            <person name="Uehling J."/>
            <person name="Grigoriev I.V."/>
            <person name="Vagvolgyi C."/>
            <person name="Papp T."/>
            <person name="Martin F.M."/>
            <person name="Miettinen O."/>
            <person name="Hibbett D.S."/>
            <person name="Nagy L.G."/>
        </authorList>
    </citation>
    <scope>NUCLEOTIDE SEQUENCE [LARGE SCALE GENOMIC DNA]</scope>
    <source>
        <strain evidence="1 2">NL-1719</strain>
    </source>
</reference>
<evidence type="ECO:0000313" key="1">
    <source>
        <dbReference type="EMBL" id="TFK59898.1"/>
    </source>
</evidence>
<dbReference type="EMBL" id="ML208870">
    <property type="protein sequence ID" value="TFK59898.1"/>
    <property type="molecule type" value="Genomic_DNA"/>
</dbReference>
<evidence type="ECO:0000313" key="2">
    <source>
        <dbReference type="Proteomes" id="UP000308600"/>
    </source>
</evidence>
<sequence length="587" mass="66311">MLAFFSFVLVLFQARAGAAPMPFGAYTAPTIAHTIIFGRQPACDCGIMERTLVDIIRSCLFTIAACVYRAIHQNIPDPRTTWWQRTWLTAKITLLALLAPEMMIWWAMKQWMGAKVIRDDINACLKYVKIINPEYGSILKQDDWTLTHGHFLQMGGLVRKDNRHVIDSYVLGCLLQEKRIHLDSFRRISRREIEDHSKGDALSKAVVAVQTTWFVLECLVRLQQKLPLTELEVGTLAFAILNMFTYGFWWHKPLNVLCPIAIDIHDSPISQLPPRESPPIPSDKPQALPIAQVEPTGIELEPVTAPIPPDAQPSLYPIESQVPDIEELRPVDGIKEEPVTTPELISTPPLESPHLALATGVKQELLTAPDFISPPPLEGLRTEAAVFKWWADIGQKHLRLKKAVSSWWQGLTEDIHRYGYWNILTSPLGALYVRLLGLFPDSFDSDTLHVPTFYASKHPDENRDLVLYLASIIGMIFGAVHLLSWNSHFHTHTEAMLWRISSVILVVEPFLVAFLWVMLNIANPEPKWVKTVFNFVGFSCAVFSSGIGPVFYVGARSCLLALAFLTLRNLPPEAFHNITWTTYIPHL</sequence>
<proteinExistence type="predicted"/>
<name>A0ACD3A255_9AGAR</name>